<feature type="binding site" evidence="5">
    <location>
        <position position="335"/>
    </location>
    <ligand>
        <name>Zn(2+)</name>
        <dbReference type="ChEBI" id="CHEBI:29105"/>
    </ligand>
</feature>
<keyword evidence="1 5" id="KW-0963">Cytoplasm</keyword>
<feature type="binding site" evidence="5">
    <location>
        <position position="361"/>
    </location>
    <ligand>
        <name>Zn(2+)</name>
        <dbReference type="ChEBI" id="CHEBI:29105"/>
    </ligand>
</feature>
<evidence type="ECO:0000313" key="7">
    <source>
        <dbReference type="EMBL" id="KAK6194728.1"/>
    </source>
</evidence>
<keyword evidence="3 5" id="KW-0479">Metal-binding</keyword>
<feature type="domain" description="tRNA-guanine(15) transglycosylase-like" evidence="6">
    <location>
        <begin position="14"/>
        <end position="387"/>
    </location>
</feature>
<evidence type="ECO:0000256" key="2">
    <source>
        <dbReference type="ARBA" id="ARBA00022694"/>
    </source>
</evidence>
<comment type="cofactor">
    <cofactor evidence="5">
        <name>Zn(2+)</name>
        <dbReference type="ChEBI" id="CHEBI:29105"/>
    </cofactor>
    <text evidence="5">Binds 1 zinc ion per subunit.</text>
</comment>
<proteinExistence type="inferred from homology"/>
<dbReference type="AlphaFoldDB" id="A0AAN8Q6V4"/>
<organism evidence="7 8">
    <name type="scientific">Patella caerulea</name>
    <name type="common">Rayed Mediterranean limpet</name>
    <dbReference type="NCBI Taxonomy" id="87958"/>
    <lineage>
        <taxon>Eukaryota</taxon>
        <taxon>Metazoa</taxon>
        <taxon>Spiralia</taxon>
        <taxon>Lophotrochozoa</taxon>
        <taxon>Mollusca</taxon>
        <taxon>Gastropoda</taxon>
        <taxon>Patellogastropoda</taxon>
        <taxon>Patelloidea</taxon>
        <taxon>Patellidae</taxon>
        <taxon>Patella</taxon>
    </lineage>
</organism>
<sequence length="400" mass="45721">MMKFVLKNVKNGYRAGVISELGNQPDKTVDTPFCMLYTRGGSAPHLSRDVLNRLKNLPLVAHMPLNILADHHEAVRKFQHGIGKFAAMEDRVVYCSLHDPSTLVKSGYNDKHGVSVWGKGGKLKLDTELFMKIQESFQPDIYQALSDGDTDINSTRKRCIKVVDRTLSFLDSILDIHNKSERLKKTAIFGSIVGGYNEAERVRCVKETVSRPVQGFVIEGFFNPGPDTEHFQINECVNLLQKIIEILPVDKPRLMQSIWPPDAVIQAYELGIDIFDSSYPYVVTERSSALVFTYIIPTEETEGEELPETYEINLTDKKYFADFSPLLKDCKCYTCENYTRSYVNHLLNTKELLASILLMIHNFHHYFEFFESLRRSISDGKLEDLKKLINKPKKLPSVER</sequence>
<comment type="caution">
    <text evidence="7">The sequence shown here is derived from an EMBL/GenBank/DDBJ whole genome shotgun (WGS) entry which is preliminary data.</text>
</comment>
<dbReference type="InterPro" id="IPR036511">
    <property type="entry name" value="TGT-like_sf"/>
</dbReference>
<accession>A0AAN8Q6V4</accession>
<evidence type="ECO:0000259" key="6">
    <source>
        <dbReference type="Pfam" id="PF01702"/>
    </source>
</evidence>
<comment type="subcellular location">
    <subcellularLocation>
        <location evidence="5">Cytoplasm</location>
    </subcellularLocation>
</comment>
<dbReference type="InterPro" id="IPR002616">
    <property type="entry name" value="tRNA_ribo_trans-like"/>
</dbReference>
<dbReference type="InterPro" id="IPR028592">
    <property type="entry name" value="QTRTD1"/>
</dbReference>
<dbReference type="EMBL" id="JAZGQO010000001">
    <property type="protein sequence ID" value="KAK6194728.1"/>
    <property type="molecule type" value="Genomic_DNA"/>
</dbReference>
<keyword evidence="2 5" id="KW-0819">tRNA processing</keyword>
<dbReference type="GO" id="GO:0008479">
    <property type="term" value="F:tRNA-guanosine(34) queuine transglycosylase activity"/>
    <property type="evidence" value="ECO:0007669"/>
    <property type="project" value="UniProtKB-UniRule"/>
</dbReference>
<dbReference type="HAMAP" id="MF_03043">
    <property type="entry name" value="QTRT2"/>
    <property type="match status" value="1"/>
</dbReference>
<dbReference type="GO" id="GO:0046872">
    <property type="term" value="F:metal ion binding"/>
    <property type="evidence" value="ECO:0007669"/>
    <property type="project" value="UniProtKB-KW"/>
</dbReference>
<keyword evidence="4 5" id="KW-0862">Zinc</keyword>
<feature type="binding site" evidence="5">
    <location>
        <position position="330"/>
    </location>
    <ligand>
        <name>Zn(2+)</name>
        <dbReference type="ChEBI" id="CHEBI:29105"/>
    </ligand>
</feature>
<dbReference type="Pfam" id="PF01702">
    <property type="entry name" value="TGT"/>
    <property type="match status" value="1"/>
</dbReference>
<dbReference type="Gene3D" id="3.20.20.105">
    <property type="entry name" value="Queuine tRNA-ribosyltransferase-like"/>
    <property type="match status" value="1"/>
</dbReference>
<evidence type="ECO:0000256" key="1">
    <source>
        <dbReference type="ARBA" id="ARBA00022490"/>
    </source>
</evidence>
<evidence type="ECO:0000313" key="8">
    <source>
        <dbReference type="Proteomes" id="UP001347796"/>
    </source>
</evidence>
<name>A0AAN8Q6V4_PATCE</name>
<reference evidence="7 8" key="1">
    <citation type="submission" date="2024-01" db="EMBL/GenBank/DDBJ databases">
        <title>The genome of the rayed Mediterranean limpet Patella caerulea (Linnaeus, 1758).</title>
        <authorList>
            <person name="Anh-Thu Weber A."/>
            <person name="Halstead-Nussloch G."/>
        </authorList>
    </citation>
    <scope>NUCLEOTIDE SEQUENCE [LARGE SCALE GENOMIC DNA]</scope>
    <source>
        <strain evidence="7">AATW-2023a</strain>
        <tissue evidence="7">Whole specimen</tissue>
    </source>
</reference>
<evidence type="ECO:0000256" key="3">
    <source>
        <dbReference type="ARBA" id="ARBA00022723"/>
    </source>
</evidence>
<dbReference type="SUPFAM" id="SSF51713">
    <property type="entry name" value="tRNA-guanine transglycosylase"/>
    <property type="match status" value="1"/>
</dbReference>
<dbReference type="PANTHER" id="PTHR46064:SF1">
    <property type="entry name" value="QUEUINE TRNA-RIBOSYLTRANSFERASE ACCESSORY SUBUNIT 2"/>
    <property type="match status" value="1"/>
</dbReference>
<comment type="subunit">
    <text evidence="5">Heterodimer of a catalytic subunit and an accessory subunit.</text>
</comment>
<feature type="binding site" evidence="5">
    <location>
        <position position="332"/>
    </location>
    <ligand>
        <name>Zn(2+)</name>
        <dbReference type="ChEBI" id="CHEBI:29105"/>
    </ligand>
</feature>
<dbReference type="GO" id="GO:0006400">
    <property type="term" value="P:tRNA modification"/>
    <property type="evidence" value="ECO:0007669"/>
    <property type="project" value="InterPro"/>
</dbReference>
<dbReference type="NCBIfam" id="TIGR00449">
    <property type="entry name" value="tgt_general"/>
    <property type="match status" value="1"/>
</dbReference>
<dbReference type="InterPro" id="IPR050852">
    <property type="entry name" value="Queuine_tRNA-ribosyltrfase"/>
</dbReference>
<evidence type="ECO:0000256" key="4">
    <source>
        <dbReference type="ARBA" id="ARBA00022833"/>
    </source>
</evidence>
<keyword evidence="8" id="KW-1185">Reference proteome</keyword>
<dbReference type="GO" id="GO:0005737">
    <property type="term" value="C:cytoplasm"/>
    <property type="evidence" value="ECO:0007669"/>
    <property type="project" value="UniProtKB-SubCell"/>
</dbReference>
<evidence type="ECO:0000256" key="5">
    <source>
        <dbReference type="HAMAP-Rule" id="MF_03043"/>
    </source>
</evidence>
<comment type="similarity">
    <text evidence="5">Belongs to the queuine tRNA-ribosyltransferase family. QTRT2 subfamily.</text>
</comment>
<gene>
    <name evidence="7" type="ORF">SNE40_000304</name>
</gene>
<comment type="function">
    <text evidence="5">Non-catalytic subunit of the queuine tRNA-ribosyltransferase (TGT) that catalyzes the base-exchange of a guanine (G) residue with queuine (Q) at position 34 (anticodon wobble position) in tRNAs with GU(N) anticodons (tRNA-Asp, -Asn, -His and -Tyr), resulting in the hypermodified nucleoside queuosine (7-(((4,5-cis-dihydroxy-2-cyclopenten-1-yl)amino)methyl)-7-deazaguanosine).</text>
</comment>
<dbReference type="Proteomes" id="UP001347796">
    <property type="component" value="Unassembled WGS sequence"/>
</dbReference>
<dbReference type="PANTHER" id="PTHR46064">
    <property type="entry name" value="QUEUINE TRNA-RIBOSYLTRANSFERASE ACCESSORY SUBUNIT 2"/>
    <property type="match status" value="1"/>
</dbReference>
<protein>
    <recommendedName>
        <fullName evidence="5">Queuine tRNA-ribosyltransferase accessory subunit 2</fullName>
    </recommendedName>
    <alternativeName>
        <fullName evidence="5">Queuine tRNA-ribosyltransferase domain-containing protein 1</fullName>
    </alternativeName>
</protein>